<evidence type="ECO:0000313" key="2">
    <source>
        <dbReference type="Proteomes" id="UP000789525"/>
    </source>
</evidence>
<protein>
    <submittedName>
        <fullName evidence="1">15060_t:CDS:1</fullName>
    </submittedName>
</protein>
<reference evidence="1" key="1">
    <citation type="submission" date="2021-06" db="EMBL/GenBank/DDBJ databases">
        <authorList>
            <person name="Kallberg Y."/>
            <person name="Tangrot J."/>
            <person name="Rosling A."/>
        </authorList>
    </citation>
    <scope>NUCLEOTIDE SEQUENCE</scope>
    <source>
        <strain evidence="1">CL356</strain>
    </source>
</reference>
<dbReference type="EMBL" id="CAJVPT010016071">
    <property type="protein sequence ID" value="CAG8616308.1"/>
    <property type="molecule type" value="Genomic_DNA"/>
</dbReference>
<comment type="caution">
    <text evidence="1">The sequence shown here is derived from an EMBL/GenBank/DDBJ whole genome shotgun (WGS) entry which is preliminary data.</text>
</comment>
<evidence type="ECO:0000313" key="1">
    <source>
        <dbReference type="EMBL" id="CAG8616308.1"/>
    </source>
</evidence>
<gene>
    <name evidence="1" type="ORF">ACOLOM_LOCUS7180</name>
</gene>
<name>A0ACA9MV90_9GLOM</name>
<sequence length="334" mass="37797">MSLLQTGNLALKKAKSMSLFARLVINAHSAQTRLHAGSRRGFHLTSSLNKSVKRGSDQSPGPRYVQGPTLPALKLVVQALEDGPPQMLTKEEMEEVQKLSMSGKKKRKNGPKLVDDMIHDWTWELVPPGSDVTPIEQRESIPTQKGDLIWMKHLVLTEAQRVAYGVDKILQEANSRNIDVPAQDRTYGSVLAVKWQDRTNKDRTSALRSNEQSTISSNQTREIGVPFLNSSKKVEATNKPKPYLNPDEPEYRQSRKGANDIPLSLQDPRRRQYGFHYGLPKQKELLRAANAREYDQEEWIGNVNALQSTHYDRIFSLIKVEMSIDIVRFIAVCT</sequence>
<organism evidence="1 2">
    <name type="scientific">Acaulospora colombiana</name>
    <dbReference type="NCBI Taxonomy" id="27376"/>
    <lineage>
        <taxon>Eukaryota</taxon>
        <taxon>Fungi</taxon>
        <taxon>Fungi incertae sedis</taxon>
        <taxon>Mucoromycota</taxon>
        <taxon>Glomeromycotina</taxon>
        <taxon>Glomeromycetes</taxon>
        <taxon>Diversisporales</taxon>
        <taxon>Acaulosporaceae</taxon>
        <taxon>Acaulospora</taxon>
    </lineage>
</organism>
<proteinExistence type="predicted"/>
<keyword evidence="2" id="KW-1185">Reference proteome</keyword>
<dbReference type="Proteomes" id="UP000789525">
    <property type="component" value="Unassembled WGS sequence"/>
</dbReference>
<accession>A0ACA9MV90</accession>